<protein>
    <submittedName>
        <fullName evidence="1">Uncharacterized protein</fullName>
    </submittedName>
</protein>
<keyword evidence="2" id="KW-1185">Reference proteome</keyword>
<evidence type="ECO:0000313" key="1">
    <source>
        <dbReference type="EMBL" id="AFC72174.1"/>
    </source>
</evidence>
<proteinExistence type="predicted"/>
<dbReference type="RefSeq" id="WP_014408415.1">
    <property type="nucleotide sequence ID" value="NC_017042.1"/>
</dbReference>
<dbReference type="AlphaFoldDB" id="A0AAI8F6C0"/>
<dbReference type="EMBL" id="CP003342">
    <property type="protein sequence ID" value="AFC72174.1"/>
    <property type="molecule type" value="Genomic_DNA"/>
</dbReference>
<gene>
    <name evidence="1" type="ordered locus">MCC_02815</name>
</gene>
<organism evidence="1 2">
    <name type="scientific">Rickettsia rhipicephali (strain 3-7-female6-CWPP)</name>
    <dbReference type="NCBI Taxonomy" id="1105113"/>
    <lineage>
        <taxon>Bacteria</taxon>
        <taxon>Pseudomonadati</taxon>
        <taxon>Pseudomonadota</taxon>
        <taxon>Alphaproteobacteria</taxon>
        <taxon>Rickettsiales</taxon>
        <taxon>Rickettsiaceae</taxon>
        <taxon>Rickettsieae</taxon>
        <taxon>Rickettsia</taxon>
        <taxon>spotted fever group</taxon>
    </lineage>
</organism>
<evidence type="ECO:0000313" key="2">
    <source>
        <dbReference type="Proteomes" id="UP000008006"/>
    </source>
</evidence>
<reference evidence="2" key="1">
    <citation type="submission" date="2012-02" db="EMBL/GenBank/DDBJ databases">
        <title>Complete genome sequence of Rickettsia rhipicephali strain 3-7-female6-CWPP.</title>
        <authorList>
            <person name="Johnson S.L."/>
            <person name="Munk A.C."/>
            <person name="Han S."/>
            <person name="Bruce D.C."/>
            <person name="Dasch G.A."/>
        </authorList>
    </citation>
    <scope>NUCLEOTIDE SEQUENCE [LARGE SCALE GENOMIC DNA]</scope>
    <source>
        <strain evidence="2">3-7-female6-CWPP</strain>
    </source>
</reference>
<dbReference type="Proteomes" id="UP000008006">
    <property type="component" value="Chromosome"/>
</dbReference>
<accession>A0AAI8F6C0</accession>
<sequence length="127" mass="14838">MNKLIKNFIKTKKYDEIKSILASKNSYNLLGLHHAITSFDLEAYKLIIISYANPSHFISAKYDRYIYNIDDTSMLDVAAFINFDTIQYRDTKSSMLQELIQFKKRAIEEQNNNAISELKIEGFELKN</sequence>
<dbReference type="KEGG" id="rre:MCC_02815"/>
<name>A0AAI8F6C0_RICR3</name>